<protein>
    <submittedName>
        <fullName evidence="9">L,D-transpeptidase family protein</fullName>
    </submittedName>
</protein>
<evidence type="ECO:0000256" key="6">
    <source>
        <dbReference type="ARBA" id="ARBA00023316"/>
    </source>
</evidence>
<name>A0ABT8RHN6_9BACT</name>
<comment type="caution">
    <text evidence="9">The sequence shown here is derived from an EMBL/GenBank/DDBJ whole genome shotgun (WGS) entry which is preliminary data.</text>
</comment>
<dbReference type="Pfam" id="PF01471">
    <property type="entry name" value="PG_binding_1"/>
    <property type="match status" value="1"/>
</dbReference>
<dbReference type="PANTHER" id="PTHR41533">
    <property type="entry name" value="L,D-TRANSPEPTIDASE HI_1667-RELATED"/>
    <property type="match status" value="1"/>
</dbReference>
<evidence type="ECO:0000256" key="3">
    <source>
        <dbReference type="ARBA" id="ARBA00022679"/>
    </source>
</evidence>
<evidence type="ECO:0000256" key="1">
    <source>
        <dbReference type="ARBA" id="ARBA00004752"/>
    </source>
</evidence>
<sequence length="552" mass="63115">MASSSDQISFSDENKPDQVYAITAYQDLLQSIICEGLDTALVPAYFITDNVRSYAYQSFIDFYRHRECKPAWNNLQGPLPQADSLIAVLQAAPEEGLLYTYFLDKLTQAEQEVIESLSGTTWPDSVQLAKIAHFDFLLTGSYLTYASHLLSGKVDPDQFDVTWIAHPRKRNLAPLLEQAISTKNIKASLEQVLPAFPQYAALKQALAQYTAIAQKGGWPSLPEDKILQLGDTADMIATLRQRLTLTNDLRTSTGTTDGNIFNEELAEAVKKYQHRNGLKADGIAGKNTIAQMNISVEKRLEQIQVNLERLRWMPDTLGKQYVLVNIPEYKLRVVEERQQVLEMKVIVGREYHSTPVFRDSIEYIEFSPTWTVPLSIARNEILPMLKKDSSYLEKDGFIVYENWHSDSSQLNPYQIKWRKIKPENFTYRLVQPPGPSNPLGQVKFMFPNPLAIYLHDTPSQRLFNKKNRAFSHGCVRVSKPVALARYLLKDLANWDEQRIEKNMNRQEPKVVSLPETIPVQFIYQTAFVDEDNLVNFRKDVYGHDSLQITTIQ</sequence>
<dbReference type="SUPFAM" id="SSF141523">
    <property type="entry name" value="L,D-transpeptidase catalytic domain-like"/>
    <property type="match status" value="1"/>
</dbReference>
<dbReference type="InterPro" id="IPR052905">
    <property type="entry name" value="LD-transpeptidase_YkuD-like"/>
</dbReference>
<feature type="active site" description="Proton donor/acceptor" evidence="7">
    <location>
        <position position="455"/>
    </location>
</feature>
<dbReference type="PROSITE" id="PS52029">
    <property type="entry name" value="LD_TPASE"/>
    <property type="match status" value="1"/>
</dbReference>
<proteinExistence type="inferred from homology"/>
<keyword evidence="3" id="KW-0808">Transferase</keyword>
<evidence type="ECO:0000256" key="2">
    <source>
        <dbReference type="ARBA" id="ARBA00005992"/>
    </source>
</evidence>
<evidence type="ECO:0000259" key="8">
    <source>
        <dbReference type="PROSITE" id="PS52029"/>
    </source>
</evidence>
<keyword evidence="5 7" id="KW-0573">Peptidoglycan synthesis</keyword>
<dbReference type="InterPro" id="IPR002477">
    <property type="entry name" value="Peptidoglycan-bd-like"/>
</dbReference>
<dbReference type="PANTHER" id="PTHR41533:SF2">
    <property type="entry name" value="BLR7131 PROTEIN"/>
    <property type="match status" value="1"/>
</dbReference>
<dbReference type="InterPro" id="IPR036365">
    <property type="entry name" value="PGBD-like_sf"/>
</dbReference>
<evidence type="ECO:0000313" key="9">
    <source>
        <dbReference type="EMBL" id="MDO1451504.1"/>
    </source>
</evidence>
<comment type="pathway">
    <text evidence="1 7">Cell wall biogenesis; peptidoglycan biosynthesis.</text>
</comment>
<evidence type="ECO:0000256" key="5">
    <source>
        <dbReference type="ARBA" id="ARBA00022984"/>
    </source>
</evidence>
<dbReference type="Gene3D" id="1.10.101.10">
    <property type="entry name" value="PGBD-like superfamily/PGBD"/>
    <property type="match status" value="1"/>
</dbReference>
<dbReference type="Gene3D" id="2.40.440.10">
    <property type="entry name" value="L,D-transpeptidase catalytic domain-like"/>
    <property type="match status" value="1"/>
</dbReference>
<feature type="active site" description="Nucleophile" evidence="7">
    <location>
        <position position="474"/>
    </location>
</feature>
<dbReference type="InterPro" id="IPR038063">
    <property type="entry name" value="Transpep_catalytic_dom"/>
</dbReference>
<keyword evidence="10" id="KW-1185">Reference proteome</keyword>
<evidence type="ECO:0000256" key="4">
    <source>
        <dbReference type="ARBA" id="ARBA00022960"/>
    </source>
</evidence>
<evidence type="ECO:0000256" key="7">
    <source>
        <dbReference type="PROSITE-ProRule" id="PRU01373"/>
    </source>
</evidence>
<evidence type="ECO:0000313" key="10">
    <source>
        <dbReference type="Proteomes" id="UP001168528"/>
    </source>
</evidence>
<dbReference type="Pfam" id="PF20142">
    <property type="entry name" value="Scaffold"/>
    <property type="match status" value="1"/>
</dbReference>
<dbReference type="InterPro" id="IPR045380">
    <property type="entry name" value="LD_TPept_scaffold_dom"/>
</dbReference>
<gene>
    <name evidence="9" type="ORF">Q0590_34840</name>
</gene>
<keyword evidence="4 7" id="KW-0133">Cell shape</keyword>
<keyword evidence="6 7" id="KW-0961">Cell wall biogenesis/degradation</keyword>
<dbReference type="Pfam" id="PF03734">
    <property type="entry name" value="YkuD"/>
    <property type="match status" value="1"/>
</dbReference>
<dbReference type="CDD" id="cd16913">
    <property type="entry name" value="YkuD_like"/>
    <property type="match status" value="1"/>
</dbReference>
<comment type="similarity">
    <text evidence="2">Belongs to the YkuD family.</text>
</comment>
<dbReference type="InterPro" id="IPR005490">
    <property type="entry name" value="LD_TPept_cat_dom"/>
</dbReference>
<dbReference type="SUPFAM" id="SSF47090">
    <property type="entry name" value="PGBD-like"/>
    <property type="match status" value="1"/>
</dbReference>
<dbReference type="EMBL" id="JAUKPO010000064">
    <property type="protein sequence ID" value="MDO1451504.1"/>
    <property type="molecule type" value="Genomic_DNA"/>
</dbReference>
<dbReference type="Proteomes" id="UP001168528">
    <property type="component" value="Unassembled WGS sequence"/>
</dbReference>
<accession>A0ABT8RHN6</accession>
<dbReference type="InterPro" id="IPR036366">
    <property type="entry name" value="PGBDSf"/>
</dbReference>
<feature type="domain" description="L,D-TPase catalytic" evidence="8">
    <location>
        <begin position="320"/>
        <end position="502"/>
    </location>
</feature>
<reference evidence="9" key="1">
    <citation type="submission" date="2023-07" db="EMBL/GenBank/DDBJ databases">
        <title>The genome sequence of Rhodocytophaga aerolata KACC 12507.</title>
        <authorList>
            <person name="Zhang X."/>
        </authorList>
    </citation>
    <scope>NUCLEOTIDE SEQUENCE</scope>
    <source>
        <strain evidence="9">KACC 12507</strain>
    </source>
</reference>
<dbReference type="RefSeq" id="WP_302042301.1">
    <property type="nucleotide sequence ID" value="NZ_JAUKPO010000064.1"/>
</dbReference>
<organism evidence="9 10">
    <name type="scientific">Rhodocytophaga aerolata</name>
    <dbReference type="NCBI Taxonomy" id="455078"/>
    <lineage>
        <taxon>Bacteria</taxon>
        <taxon>Pseudomonadati</taxon>
        <taxon>Bacteroidota</taxon>
        <taxon>Cytophagia</taxon>
        <taxon>Cytophagales</taxon>
        <taxon>Rhodocytophagaceae</taxon>
        <taxon>Rhodocytophaga</taxon>
    </lineage>
</organism>